<dbReference type="Proteomes" id="UP000282613">
    <property type="component" value="Unassembled WGS sequence"/>
</dbReference>
<dbReference type="AlphaFoldDB" id="A0A0R3WCC1"/>
<evidence type="ECO:0000313" key="3">
    <source>
        <dbReference type="Proteomes" id="UP000282613"/>
    </source>
</evidence>
<proteinExistence type="predicted"/>
<evidence type="ECO:0000256" key="1">
    <source>
        <dbReference type="SAM" id="Coils"/>
    </source>
</evidence>
<accession>A0A0R3WCC1</accession>
<name>A0A0R3WCC1_TAEAS</name>
<keyword evidence="3" id="KW-1185">Reference proteome</keyword>
<dbReference type="EMBL" id="UYRS01018780">
    <property type="protein sequence ID" value="VDK40076.1"/>
    <property type="molecule type" value="Genomic_DNA"/>
</dbReference>
<evidence type="ECO:0000313" key="4">
    <source>
        <dbReference type="WBParaSite" id="TASK_0000834401-mRNA-1"/>
    </source>
</evidence>
<feature type="coiled-coil region" evidence="1">
    <location>
        <begin position="162"/>
        <end position="189"/>
    </location>
</feature>
<gene>
    <name evidence="2" type="ORF">TASK_LOCUS8345</name>
</gene>
<evidence type="ECO:0000313" key="2">
    <source>
        <dbReference type="EMBL" id="VDK40076.1"/>
    </source>
</evidence>
<dbReference type="OrthoDB" id="6259694at2759"/>
<sequence length="267" mass="29290">MGSQQSVLEGTACGPPAIGLEDRHLSLATLSTAPLPSSPSFPGIPPLPHSIKARFRPDVNRRRQRPLSCVIPDQAPTPPIQGGASSSRQVVVVSEAPSNLFRSSSTPKVCGAPAKWREDPQWEIHQLQHRVPRFEPLATWQNLGGSDATPLVEMVEVYKRHYATLADSVAQKQEEIISLERKIESFSKRMVESMQIRQRGGGFPNPSSTAGSTNTMAAGTYQLERIFRGIDELHDRFKVCEGLLKELELQAEGLEQNMASDGDDGDQ</sequence>
<reference evidence="4" key="1">
    <citation type="submission" date="2017-02" db="UniProtKB">
        <authorList>
            <consortium name="WormBaseParasite"/>
        </authorList>
    </citation>
    <scope>IDENTIFICATION</scope>
</reference>
<reference evidence="2 3" key="2">
    <citation type="submission" date="2018-11" db="EMBL/GenBank/DDBJ databases">
        <authorList>
            <consortium name="Pathogen Informatics"/>
        </authorList>
    </citation>
    <scope>NUCLEOTIDE SEQUENCE [LARGE SCALE GENOMIC DNA]</scope>
</reference>
<dbReference type="WBParaSite" id="TASK_0000834401-mRNA-1">
    <property type="protein sequence ID" value="TASK_0000834401-mRNA-1"/>
    <property type="gene ID" value="TASK_0000834401"/>
</dbReference>
<protein>
    <submittedName>
        <fullName evidence="2 4">Uncharacterized protein</fullName>
    </submittedName>
</protein>
<organism evidence="4">
    <name type="scientific">Taenia asiatica</name>
    <name type="common">Asian tapeworm</name>
    <dbReference type="NCBI Taxonomy" id="60517"/>
    <lineage>
        <taxon>Eukaryota</taxon>
        <taxon>Metazoa</taxon>
        <taxon>Spiralia</taxon>
        <taxon>Lophotrochozoa</taxon>
        <taxon>Platyhelminthes</taxon>
        <taxon>Cestoda</taxon>
        <taxon>Eucestoda</taxon>
        <taxon>Cyclophyllidea</taxon>
        <taxon>Taeniidae</taxon>
        <taxon>Taenia</taxon>
    </lineage>
</organism>
<feature type="coiled-coil region" evidence="1">
    <location>
        <begin position="230"/>
        <end position="264"/>
    </location>
</feature>
<keyword evidence="1" id="KW-0175">Coiled coil</keyword>